<dbReference type="Proteomes" id="UP000799770">
    <property type="component" value="Unassembled WGS sequence"/>
</dbReference>
<keyword evidence="2" id="KW-1185">Reference proteome</keyword>
<gene>
    <name evidence="1" type="ORF">BDV96DRAFT_677031</name>
</gene>
<accession>A0A6A5YFT7</accession>
<name>A0A6A5YFT7_9PLEO</name>
<protein>
    <submittedName>
        <fullName evidence="1">Uncharacterized protein</fullName>
    </submittedName>
</protein>
<sequence length="284" mass="33750">MCYSRDPQIRAWGVQSATTFKRMIALCEKLEQAFQAYGRACNRAFCDQVLNALPRQIRDLIYPHVFDRDSFRVDHCHRYFAQLPKPASVTFFDTGAWKTQLEGHAIWPELAESWYHTRLFVFDGCWGNEQLWDLLVNDKWNTGLEPQKLLKNMKVYLKRIHLFPDEHLQHKGEEMRPRDIDMILQQLWFLTHIETQNVKIEIHAYSNHTKEGELNTPVLKQQFDLMFPALCQMKDKGWNVCVSAWIDSDRWLFTPTTGKFAPDGWIDWMQQQREERYGIRPIVV</sequence>
<dbReference type="AlphaFoldDB" id="A0A6A5YFT7"/>
<reference evidence="1" key="1">
    <citation type="journal article" date="2020" name="Stud. Mycol.">
        <title>101 Dothideomycetes genomes: a test case for predicting lifestyles and emergence of pathogens.</title>
        <authorList>
            <person name="Haridas S."/>
            <person name="Albert R."/>
            <person name="Binder M."/>
            <person name="Bloem J."/>
            <person name="Labutti K."/>
            <person name="Salamov A."/>
            <person name="Andreopoulos B."/>
            <person name="Baker S."/>
            <person name="Barry K."/>
            <person name="Bills G."/>
            <person name="Bluhm B."/>
            <person name="Cannon C."/>
            <person name="Castanera R."/>
            <person name="Culley D."/>
            <person name="Daum C."/>
            <person name="Ezra D."/>
            <person name="Gonzalez J."/>
            <person name="Henrissat B."/>
            <person name="Kuo A."/>
            <person name="Liang C."/>
            <person name="Lipzen A."/>
            <person name="Lutzoni F."/>
            <person name="Magnuson J."/>
            <person name="Mondo S."/>
            <person name="Nolan M."/>
            <person name="Ohm R."/>
            <person name="Pangilinan J."/>
            <person name="Park H.-J."/>
            <person name="Ramirez L."/>
            <person name="Alfaro M."/>
            <person name="Sun H."/>
            <person name="Tritt A."/>
            <person name="Yoshinaga Y."/>
            <person name="Zwiers L.-H."/>
            <person name="Turgeon B."/>
            <person name="Goodwin S."/>
            <person name="Spatafora J."/>
            <person name="Crous P."/>
            <person name="Grigoriev I."/>
        </authorList>
    </citation>
    <scope>NUCLEOTIDE SEQUENCE</scope>
    <source>
        <strain evidence="1">CBS 627.86</strain>
    </source>
</reference>
<organism evidence="1 2">
    <name type="scientific">Lophiotrema nucula</name>
    <dbReference type="NCBI Taxonomy" id="690887"/>
    <lineage>
        <taxon>Eukaryota</taxon>
        <taxon>Fungi</taxon>
        <taxon>Dikarya</taxon>
        <taxon>Ascomycota</taxon>
        <taxon>Pezizomycotina</taxon>
        <taxon>Dothideomycetes</taxon>
        <taxon>Pleosporomycetidae</taxon>
        <taxon>Pleosporales</taxon>
        <taxon>Lophiotremataceae</taxon>
        <taxon>Lophiotrema</taxon>
    </lineage>
</organism>
<dbReference type="EMBL" id="ML977372">
    <property type="protein sequence ID" value="KAF2105770.1"/>
    <property type="molecule type" value="Genomic_DNA"/>
</dbReference>
<proteinExistence type="predicted"/>
<evidence type="ECO:0000313" key="2">
    <source>
        <dbReference type="Proteomes" id="UP000799770"/>
    </source>
</evidence>
<dbReference type="OrthoDB" id="3684889at2759"/>
<evidence type="ECO:0000313" key="1">
    <source>
        <dbReference type="EMBL" id="KAF2105770.1"/>
    </source>
</evidence>